<dbReference type="RefSeq" id="WP_163493926.1">
    <property type="nucleotide sequence ID" value="NZ_CP048711.1"/>
</dbReference>
<evidence type="ECO:0000313" key="1">
    <source>
        <dbReference type="EMBL" id="QIB64676.1"/>
    </source>
</evidence>
<proteinExistence type="predicted"/>
<dbReference type="KEGG" id="kim:G3T16_03985"/>
<dbReference type="Gene3D" id="3.40.630.30">
    <property type="match status" value="1"/>
</dbReference>
<dbReference type="AlphaFoldDB" id="A0A6C0TY33"/>
<dbReference type="SUPFAM" id="SSF55729">
    <property type="entry name" value="Acyl-CoA N-acyltransferases (Nat)"/>
    <property type="match status" value="1"/>
</dbReference>
<name>A0A6C0TY33_9GAMM</name>
<evidence type="ECO:0008006" key="3">
    <source>
        <dbReference type="Google" id="ProtNLM"/>
    </source>
</evidence>
<keyword evidence="2" id="KW-1185">Reference proteome</keyword>
<dbReference type="InterPro" id="IPR016181">
    <property type="entry name" value="Acyl_CoA_acyltransferase"/>
</dbReference>
<evidence type="ECO:0000313" key="2">
    <source>
        <dbReference type="Proteomes" id="UP000477680"/>
    </source>
</evidence>
<dbReference type="EMBL" id="CP048711">
    <property type="protein sequence ID" value="QIB64676.1"/>
    <property type="molecule type" value="Genomic_DNA"/>
</dbReference>
<reference evidence="1 2" key="1">
    <citation type="submission" date="2020-02" db="EMBL/GenBank/DDBJ databases">
        <title>Genome sequencing for Kineobactrum sp. M2.</title>
        <authorList>
            <person name="Park S.-J."/>
        </authorList>
    </citation>
    <scope>NUCLEOTIDE SEQUENCE [LARGE SCALE GENOMIC DNA]</scope>
    <source>
        <strain evidence="1 2">M2</strain>
    </source>
</reference>
<protein>
    <recommendedName>
        <fullName evidence="3">N-acetyltransferase domain-containing protein</fullName>
    </recommendedName>
</protein>
<organism evidence="1 2">
    <name type="scientific">Kineobactrum salinum</name>
    <dbReference type="NCBI Taxonomy" id="2708301"/>
    <lineage>
        <taxon>Bacteria</taxon>
        <taxon>Pseudomonadati</taxon>
        <taxon>Pseudomonadota</taxon>
        <taxon>Gammaproteobacteria</taxon>
        <taxon>Cellvibrionales</taxon>
        <taxon>Halieaceae</taxon>
        <taxon>Kineobactrum</taxon>
    </lineage>
</organism>
<dbReference type="Proteomes" id="UP000477680">
    <property type="component" value="Chromosome"/>
</dbReference>
<accession>A0A6C0TY33</accession>
<sequence length="190" mass="21760">MSVAFELSRDPRYLQQYYDLRERCFRKELGIPHFDGSEDERDRQGFILLARQGDRCLGGVRIATSLDIDREIDDLNLPPDDCCMWERLVIDPAIRERTMQLRRDFCSRLVSASRRCGYRHALVLSSLRNARFYRQCHSAMGVGFRIHRQIPGCARGAFAGLEHYLSVADLQSKARAVIAAQSKPRVAIAA</sequence>
<gene>
    <name evidence="1" type="ORF">G3T16_03985</name>
</gene>